<name>A0AAD5YFL8_9APHY</name>
<keyword evidence="3" id="KW-1185">Reference proteome</keyword>
<evidence type="ECO:0000256" key="1">
    <source>
        <dbReference type="SAM" id="MobiDB-lite"/>
    </source>
</evidence>
<evidence type="ECO:0000313" key="2">
    <source>
        <dbReference type="EMBL" id="KAJ3482752.1"/>
    </source>
</evidence>
<gene>
    <name evidence="2" type="ORF">NLI96_g6759</name>
</gene>
<evidence type="ECO:0000313" key="3">
    <source>
        <dbReference type="Proteomes" id="UP001212997"/>
    </source>
</evidence>
<sequence length="189" mass="20782">MATPVKEYSLNVLATPDTQRARPTVLVCVPVHHGPYDLVVRVRTGRYDSRDHRVRSRDLPSAVHDPPPASEWSEDGRTITMYPFKAWDGPVVVEEHIAAAASRQALAQRGGDGSLESDVATRGGNEMGEVGGVKMKDEGAEKDTASSLPSDDVDMVPGTPGQDDEAEEEMMMRSYRRNKARMEMEVMLT</sequence>
<protein>
    <submittedName>
        <fullName evidence="2">Uncharacterized protein</fullName>
    </submittedName>
</protein>
<accession>A0AAD5YFL8</accession>
<reference evidence="2" key="1">
    <citation type="submission" date="2022-07" db="EMBL/GenBank/DDBJ databases">
        <title>Genome Sequence of Physisporinus lineatus.</title>
        <authorList>
            <person name="Buettner E."/>
        </authorList>
    </citation>
    <scope>NUCLEOTIDE SEQUENCE</scope>
    <source>
        <strain evidence="2">VT162</strain>
    </source>
</reference>
<dbReference type="EMBL" id="JANAWD010000258">
    <property type="protein sequence ID" value="KAJ3482752.1"/>
    <property type="molecule type" value="Genomic_DNA"/>
</dbReference>
<feature type="compositionally biased region" description="Basic and acidic residues" evidence="1">
    <location>
        <begin position="134"/>
        <end position="144"/>
    </location>
</feature>
<feature type="region of interest" description="Disordered" evidence="1">
    <location>
        <begin position="51"/>
        <end position="74"/>
    </location>
</feature>
<comment type="caution">
    <text evidence="2">The sequence shown here is derived from an EMBL/GenBank/DDBJ whole genome shotgun (WGS) entry which is preliminary data.</text>
</comment>
<dbReference type="AlphaFoldDB" id="A0AAD5YFL8"/>
<organism evidence="2 3">
    <name type="scientific">Meripilus lineatus</name>
    <dbReference type="NCBI Taxonomy" id="2056292"/>
    <lineage>
        <taxon>Eukaryota</taxon>
        <taxon>Fungi</taxon>
        <taxon>Dikarya</taxon>
        <taxon>Basidiomycota</taxon>
        <taxon>Agaricomycotina</taxon>
        <taxon>Agaricomycetes</taxon>
        <taxon>Polyporales</taxon>
        <taxon>Meripilaceae</taxon>
        <taxon>Meripilus</taxon>
    </lineage>
</organism>
<dbReference type="Proteomes" id="UP001212997">
    <property type="component" value="Unassembled WGS sequence"/>
</dbReference>
<proteinExistence type="predicted"/>
<feature type="region of interest" description="Disordered" evidence="1">
    <location>
        <begin position="105"/>
        <end position="169"/>
    </location>
</feature>